<gene>
    <name evidence="1" type="ORF">N0B31_08360</name>
</gene>
<name>A0A9E7U9T8_9EURY</name>
<organism evidence="1 2">
    <name type="scientific">Salinirubellus salinus</name>
    <dbReference type="NCBI Taxonomy" id="1364945"/>
    <lineage>
        <taxon>Archaea</taxon>
        <taxon>Methanobacteriati</taxon>
        <taxon>Methanobacteriota</taxon>
        <taxon>Stenosarchaea group</taxon>
        <taxon>Halobacteria</taxon>
        <taxon>Halobacteriales</taxon>
        <taxon>Natronomonadaceae</taxon>
        <taxon>Salinirubellus</taxon>
    </lineage>
</organism>
<keyword evidence="2" id="KW-1185">Reference proteome</keyword>
<evidence type="ECO:0000313" key="1">
    <source>
        <dbReference type="EMBL" id="UWM56296.1"/>
    </source>
</evidence>
<dbReference type="Pfam" id="PF19102">
    <property type="entry name" value="DUF5789"/>
    <property type="match status" value="1"/>
</dbReference>
<dbReference type="KEGG" id="ssai:N0B31_08360"/>
<evidence type="ECO:0000313" key="2">
    <source>
        <dbReference type="Proteomes" id="UP001057580"/>
    </source>
</evidence>
<dbReference type="InterPro" id="IPR043899">
    <property type="entry name" value="DUF5789"/>
</dbReference>
<dbReference type="GeneID" id="74942428"/>
<sequence length="109" mass="11758">MGVRPPPSDDGDTPDVVTFGIAALDAHLEEAEVAYPVDAETLVRELGDPEIPYDAGGSTVSLSAVLSETHRSQFETEQELLNALHPVFEAHRERSGSGLFAQLRSLLPF</sequence>
<dbReference type="RefSeq" id="WP_260643410.1">
    <property type="nucleotide sequence ID" value="NZ_CP104003.1"/>
</dbReference>
<dbReference type="EMBL" id="CP104003">
    <property type="protein sequence ID" value="UWM56296.1"/>
    <property type="molecule type" value="Genomic_DNA"/>
</dbReference>
<accession>A0A9E7U9T8</accession>
<proteinExistence type="predicted"/>
<protein>
    <submittedName>
        <fullName evidence="1">Uncharacterized protein</fullName>
    </submittedName>
</protein>
<dbReference type="Proteomes" id="UP001057580">
    <property type="component" value="Chromosome"/>
</dbReference>
<dbReference type="AlphaFoldDB" id="A0A9E7U9T8"/>
<reference evidence="1" key="1">
    <citation type="submission" date="2022-09" db="EMBL/GenBank/DDBJ databases">
        <title>Diverse halophilic archaea isolated from saline environments.</title>
        <authorList>
            <person name="Cui H.-L."/>
        </authorList>
    </citation>
    <scope>NUCLEOTIDE SEQUENCE</scope>
    <source>
        <strain evidence="1">ZS-35-S2</strain>
    </source>
</reference>